<dbReference type="STRING" id="328396.RU93_GL002169"/>
<comment type="caution">
    <text evidence="2">The sequence shown here is derived from an EMBL/GenBank/DDBJ whole genome shotgun (WGS) entry which is preliminary data.</text>
</comment>
<dbReference type="OrthoDB" id="6196975at2"/>
<organism evidence="2 3">
    <name type="scientific">Enterococcus aquimarinus</name>
    <dbReference type="NCBI Taxonomy" id="328396"/>
    <lineage>
        <taxon>Bacteria</taxon>
        <taxon>Bacillati</taxon>
        <taxon>Bacillota</taxon>
        <taxon>Bacilli</taxon>
        <taxon>Lactobacillales</taxon>
        <taxon>Enterococcaceae</taxon>
        <taxon>Enterococcus</taxon>
    </lineage>
</organism>
<dbReference type="InterPro" id="IPR025997">
    <property type="entry name" value="SBP_2_dom"/>
</dbReference>
<dbReference type="EMBL" id="JXKD01000008">
    <property type="protein sequence ID" value="OJG10390.1"/>
    <property type="molecule type" value="Genomic_DNA"/>
</dbReference>
<evidence type="ECO:0000313" key="2">
    <source>
        <dbReference type="EMBL" id="OJG10390.1"/>
    </source>
</evidence>
<sequence>MKETLRNLLLVFSGVLLFFSLVYTLTRPATPREYHVTAYLRNVFDDNGHNPLKQGMEQAAIDLQVEIAFASFEEELTMQEKQLRLRQDIENDSAGIVLEPENETVFNDVVGDIPLVLVNHSVEEPLETPVVTADNHQMGQRLAEEIQQENDANQPILVVQPTNLYAQEAANQQGLIDYFNAEKIPYDQLSLADQDLEATLMSQVVRNDYFAIVCLGSELSETIGKLKKNQPQLAAMQLYGFGFSNPLLNLVDQGVIQGLSVSNQFAVGYAAVSQLMAQVNGEEIRIPSITSLIVTKESLFDPDNQKLLFPLIQ</sequence>
<name>A0A1L8QSB4_9ENTE</name>
<protein>
    <recommendedName>
        <fullName evidence="1">Periplasmic binding protein domain-containing protein</fullName>
    </recommendedName>
</protein>
<dbReference type="Proteomes" id="UP000182149">
    <property type="component" value="Unassembled WGS sequence"/>
</dbReference>
<dbReference type="AlphaFoldDB" id="A0A1L8QSB4"/>
<gene>
    <name evidence="2" type="ORF">RU93_GL002169</name>
</gene>
<dbReference type="SUPFAM" id="SSF53822">
    <property type="entry name" value="Periplasmic binding protein-like I"/>
    <property type="match status" value="1"/>
</dbReference>
<accession>A0A1L8QSB4</accession>
<proteinExistence type="predicted"/>
<feature type="domain" description="Periplasmic binding protein" evidence="1">
    <location>
        <begin position="44"/>
        <end position="283"/>
    </location>
</feature>
<dbReference type="Pfam" id="PF13407">
    <property type="entry name" value="Peripla_BP_4"/>
    <property type="match status" value="1"/>
</dbReference>
<keyword evidence="3" id="KW-1185">Reference proteome</keyword>
<evidence type="ECO:0000313" key="3">
    <source>
        <dbReference type="Proteomes" id="UP000182149"/>
    </source>
</evidence>
<dbReference type="RefSeq" id="WP_071874870.1">
    <property type="nucleotide sequence ID" value="NZ_JBHSHF010000017.1"/>
</dbReference>
<dbReference type="Gene3D" id="3.40.50.2300">
    <property type="match status" value="2"/>
</dbReference>
<reference evidence="2 3" key="1">
    <citation type="submission" date="2014-12" db="EMBL/GenBank/DDBJ databases">
        <title>Draft genome sequences of 29 type strains of Enterococci.</title>
        <authorList>
            <person name="Zhong Z."/>
            <person name="Sun Z."/>
            <person name="Liu W."/>
            <person name="Zhang W."/>
            <person name="Zhang H."/>
        </authorList>
    </citation>
    <scope>NUCLEOTIDE SEQUENCE [LARGE SCALE GENOMIC DNA]</scope>
    <source>
        <strain evidence="2 3">DSM 17690</strain>
    </source>
</reference>
<dbReference type="InterPro" id="IPR028082">
    <property type="entry name" value="Peripla_BP_I"/>
</dbReference>
<evidence type="ECO:0000259" key="1">
    <source>
        <dbReference type="Pfam" id="PF13407"/>
    </source>
</evidence>